<protein>
    <recommendedName>
        <fullName evidence="3">F-box domain-containing protein</fullName>
    </recommendedName>
</protein>
<proteinExistence type="predicted"/>
<reference evidence="1 2" key="1">
    <citation type="journal article" date="2019" name="Nat. Ecol. Evol.">
        <title>Megaphylogeny resolves global patterns of mushroom evolution.</title>
        <authorList>
            <person name="Varga T."/>
            <person name="Krizsan K."/>
            <person name="Foldi C."/>
            <person name="Dima B."/>
            <person name="Sanchez-Garcia M."/>
            <person name="Sanchez-Ramirez S."/>
            <person name="Szollosi G.J."/>
            <person name="Szarkandi J.G."/>
            <person name="Papp V."/>
            <person name="Albert L."/>
            <person name="Andreopoulos W."/>
            <person name="Angelini C."/>
            <person name="Antonin V."/>
            <person name="Barry K.W."/>
            <person name="Bougher N.L."/>
            <person name="Buchanan P."/>
            <person name="Buyck B."/>
            <person name="Bense V."/>
            <person name="Catcheside P."/>
            <person name="Chovatia M."/>
            <person name="Cooper J."/>
            <person name="Damon W."/>
            <person name="Desjardin D."/>
            <person name="Finy P."/>
            <person name="Geml J."/>
            <person name="Haridas S."/>
            <person name="Hughes K."/>
            <person name="Justo A."/>
            <person name="Karasinski D."/>
            <person name="Kautmanova I."/>
            <person name="Kiss B."/>
            <person name="Kocsube S."/>
            <person name="Kotiranta H."/>
            <person name="LaButti K.M."/>
            <person name="Lechner B.E."/>
            <person name="Liimatainen K."/>
            <person name="Lipzen A."/>
            <person name="Lukacs Z."/>
            <person name="Mihaltcheva S."/>
            <person name="Morgado L.N."/>
            <person name="Niskanen T."/>
            <person name="Noordeloos M.E."/>
            <person name="Ohm R.A."/>
            <person name="Ortiz-Santana B."/>
            <person name="Ovrebo C."/>
            <person name="Racz N."/>
            <person name="Riley R."/>
            <person name="Savchenko A."/>
            <person name="Shiryaev A."/>
            <person name="Soop K."/>
            <person name="Spirin V."/>
            <person name="Szebenyi C."/>
            <person name="Tomsovsky M."/>
            <person name="Tulloss R.E."/>
            <person name="Uehling J."/>
            <person name="Grigoriev I.V."/>
            <person name="Vagvolgyi C."/>
            <person name="Papp T."/>
            <person name="Martin F.M."/>
            <person name="Miettinen O."/>
            <person name="Hibbett D.S."/>
            <person name="Nagy L.G."/>
        </authorList>
    </citation>
    <scope>NUCLEOTIDE SEQUENCE [LARGE SCALE GENOMIC DNA]</scope>
    <source>
        <strain evidence="1 2">HHB13444</strain>
    </source>
</reference>
<gene>
    <name evidence="1" type="ORF">K466DRAFT_580803</name>
</gene>
<dbReference type="EMBL" id="ML210979">
    <property type="protein sequence ID" value="TFK93616.1"/>
    <property type="molecule type" value="Genomic_DNA"/>
</dbReference>
<dbReference type="InParanoid" id="A0A5C3PVF7"/>
<sequence length="341" mass="37986">MKNLAPELLHEIYTLACTDGGFTGCSLSLVSQSIKATSRSARFHSVALSGTSKQMAAFLSCFNKERATPGYEPTVKHLFFSAAEGGDALDDWHCELNSRGSRMRDVDPIETARRARVEAQSTQYRQDVAAFFRLVSRDLQTLSFVHSNGWHAFINLPDIVCPDGFPALREFYLYGKNPFFDAAGSPIRFPHLTHLRLPFYIYCRDGVFGDWADRAPNVTHLCVSDVTKVYAKLEDIAIWDGPFKKLGSLYLIPRSPPSSGGCSANPYIAYGEFKRDFDNFLAASVRPIKVLPHRDDDDSPEKSAAAEWLDRVGGGVGCWSAIEPRPADWVPAERKKVSHKD</sequence>
<evidence type="ECO:0000313" key="1">
    <source>
        <dbReference type="EMBL" id="TFK93616.1"/>
    </source>
</evidence>
<organism evidence="1 2">
    <name type="scientific">Polyporus arcularius HHB13444</name>
    <dbReference type="NCBI Taxonomy" id="1314778"/>
    <lineage>
        <taxon>Eukaryota</taxon>
        <taxon>Fungi</taxon>
        <taxon>Dikarya</taxon>
        <taxon>Basidiomycota</taxon>
        <taxon>Agaricomycotina</taxon>
        <taxon>Agaricomycetes</taxon>
        <taxon>Polyporales</taxon>
        <taxon>Polyporaceae</taxon>
        <taxon>Polyporus</taxon>
    </lineage>
</organism>
<name>A0A5C3PVF7_9APHY</name>
<accession>A0A5C3PVF7</accession>
<evidence type="ECO:0000313" key="2">
    <source>
        <dbReference type="Proteomes" id="UP000308197"/>
    </source>
</evidence>
<dbReference type="STRING" id="1314778.A0A5C3PVF7"/>
<evidence type="ECO:0008006" key="3">
    <source>
        <dbReference type="Google" id="ProtNLM"/>
    </source>
</evidence>
<dbReference type="AlphaFoldDB" id="A0A5C3PVF7"/>
<dbReference type="Proteomes" id="UP000308197">
    <property type="component" value="Unassembled WGS sequence"/>
</dbReference>
<keyword evidence="2" id="KW-1185">Reference proteome</keyword>